<reference evidence="1 2" key="2">
    <citation type="submission" date="2020-08" db="EMBL/GenBank/DDBJ databases">
        <title>Adhaeribacter dokdonensis sp. nov., isolated from the rhizosphere of Elymus tsukushiensis, a plant native to the Dokdo Islands, Republic of Korea.</title>
        <authorList>
            <person name="Ghim S.Y."/>
        </authorList>
    </citation>
    <scope>NUCLEOTIDE SEQUENCE [LARGE SCALE GENOMIC DNA]</scope>
    <source>
        <strain evidence="1 2">KUDC8001</strain>
    </source>
</reference>
<evidence type="ECO:0000313" key="2">
    <source>
        <dbReference type="Proteomes" id="UP000514509"/>
    </source>
</evidence>
<reference evidence="1 2" key="1">
    <citation type="submission" date="2020-06" db="EMBL/GenBank/DDBJ databases">
        <authorList>
            <person name="Hwang Y.J."/>
        </authorList>
    </citation>
    <scope>NUCLEOTIDE SEQUENCE [LARGE SCALE GENOMIC DNA]</scope>
    <source>
        <strain evidence="1 2">KUDC8001</strain>
    </source>
</reference>
<gene>
    <name evidence="1" type="ORF">HUW48_17210</name>
</gene>
<organism evidence="1 2">
    <name type="scientific">Adhaeribacter radiodurans</name>
    <dbReference type="NCBI Taxonomy" id="2745197"/>
    <lineage>
        <taxon>Bacteria</taxon>
        <taxon>Pseudomonadati</taxon>
        <taxon>Bacteroidota</taxon>
        <taxon>Cytophagia</taxon>
        <taxon>Cytophagales</taxon>
        <taxon>Hymenobacteraceae</taxon>
        <taxon>Adhaeribacter</taxon>
    </lineage>
</organism>
<evidence type="ECO:0008006" key="3">
    <source>
        <dbReference type="Google" id="ProtNLM"/>
    </source>
</evidence>
<evidence type="ECO:0000313" key="1">
    <source>
        <dbReference type="EMBL" id="QMU29661.1"/>
    </source>
</evidence>
<name>A0A7L7L9Z8_9BACT</name>
<dbReference type="InterPro" id="IPR036587">
    <property type="entry name" value="NucleaseA_inhib-like_sf"/>
</dbReference>
<accession>A0A7L7L9Z8</accession>
<dbReference type="Gene3D" id="3.40.1460.10">
    <property type="entry name" value="Nuclease A inhibitor-like"/>
    <property type="match status" value="1"/>
</dbReference>
<dbReference type="InterPro" id="IPR012489">
    <property type="entry name" value="NucleaseA_inhib-like"/>
</dbReference>
<keyword evidence="2" id="KW-1185">Reference proteome</keyword>
<dbReference type="Pfam" id="PF07924">
    <property type="entry name" value="NuiA"/>
    <property type="match status" value="1"/>
</dbReference>
<dbReference type="AlphaFoldDB" id="A0A7L7L9Z8"/>
<protein>
    <recommendedName>
        <fullName evidence="3">Sugar-non-specific nuclease inhibitor NuiA-like protein</fullName>
    </recommendedName>
</protein>
<sequence>MTDIIQTLKAAISGLAAQPDEAPPFEVFYHVNPTAPENNLKITELLTWTGNNPQALVEQQELSDFIIKLSILAPFKNNLPLLTKLKSILQQTLDNIQVYTIHQVNAETYLIGQDEEGNFAGLKTTLATT</sequence>
<dbReference type="RefSeq" id="WP_182412121.1">
    <property type="nucleotide sequence ID" value="NZ_CP055153.1"/>
</dbReference>
<dbReference type="SUPFAM" id="SSF82602">
    <property type="entry name" value="Nuclease A inhibitor (NuiA)"/>
    <property type="match status" value="1"/>
</dbReference>
<dbReference type="EMBL" id="CP055153">
    <property type="protein sequence ID" value="QMU29661.1"/>
    <property type="molecule type" value="Genomic_DNA"/>
</dbReference>
<proteinExistence type="predicted"/>
<dbReference type="KEGG" id="add:HUW48_17210"/>
<dbReference type="Proteomes" id="UP000514509">
    <property type="component" value="Chromosome"/>
</dbReference>